<dbReference type="HAMAP" id="MF_00689">
    <property type="entry name" value="Bpt"/>
    <property type="match status" value="1"/>
</dbReference>
<organism evidence="8 9">
    <name type="scientific">Parvibium lacunae</name>
    <dbReference type="NCBI Taxonomy" id="1888893"/>
    <lineage>
        <taxon>Bacteria</taxon>
        <taxon>Pseudomonadati</taxon>
        <taxon>Pseudomonadota</taxon>
        <taxon>Betaproteobacteria</taxon>
        <taxon>Burkholderiales</taxon>
        <taxon>Alcaligenaceae</taxon>
        <taxon>Parvibium</taxon>
    </lineage>
</organism>
<evidence type="ECO:0000259" key="6">
    <source>
        <dbReference type="Pfam" id="PF04376"/>
    </source>
</evidence>
<evidence type="ECO:0000313" key="8">
    <source>
        <dbReference type="EMBL" id="RCS59756.1"/>
    </source>
</evidence>
<dbReference type="AlphaFoldDB" id="A0A368L803"/>
<dbReference type="Pfam" id="PF04377">
    <property type="entry name" value="ATE_C"/>
    <property type="match status" value="1"/>
</dbReference>
<dbReference type="InterPro" id="IPR007471">
    <property type="entry name" value="N-end_Aminoacyl_Trfase_N"/>
</dbReference>
<dbReference type="InterPro" id="IPR030700">
    <property type="entry name" value="N-end_Aminoacyl_Trfase"/>
</dbReference>
<dbReference type="EC" id="2.3.2.29" evidence="4"/>
<evidence type="ECO:0000256" key="5">
    <source>
        <dbReference type="SAM" id="Phobius"/>
    </source>
</evidence>
<keyword evidence="5" id="KW-1133">Transmembrane helix</keyword>
<protein>
    <recommendedName>
        <fullName evidence="4">Aspartate/glutamate leucyltransferase</fullName>
        <ecNumber evidence="4">2.3.2.29</ecNumber>
    </recommendedName>
</protein>
<evidence type="ECO:0000256" key="2">
    <source>
        <dbReference type="ARBA" id="ARBA00022679"/>
    </source>
</evidence>
<accession>A0A368L803</accession>
<keyword evidence="9" id="KW-1185">Reference proteome</keyword>
<evidence type="ECO:0000256" key="1">
    <source>
        <dbReference type="ARBA" id="ARBA00022490"/>
    </source>
</evidence>
<comment type="function">
    <text evidence="4">Functions in the N-end rule pathway of protein degradation where it conjugates Leu from its aminoacyl-tRNA to the N-termini of proteins containing an N-terminal aspartate or glutamate.</text>
</comment>
<dbReference type="Proteomes" id="UP000252357">
    <property type="component" value="Unassembled WGS sequence"/>
</dbReference>
<reference evidence="8 9" key="1">
    <citation type="journal article" date="2018" name="Int. J. Syst. Evol. Microbiol.">
        <title>Parvibium lacunae gen. nov., sp. nov., a new member of the family Alcaligenaceae isolated from a freshwater pond.</title>
        <authorList>
            <person name="Chen W.M."/>
            <person name="Xie P.B."/>
            <person name="Hsu M.Y."/>
            <person name="Sheu S.Y."/>
        </authorList>
    </citation>
    <scope>NUCLEOTIDE SEQUENCE [LARGE SCALE GENOMIC DNA]</scope>
    <source>
        <strain evidence="8 9">KMB9</strain>
    </source>
</reference>
<dbReference type="GO" id="GO:0004057">
    <property type="term" value="F:arginyl-tRNA--protein transferase activity"/>
    <property type="evidence" value="ECO:0007669"/>
    <property type="project" value="InterPro"/>
</dbReference>
<dbReference type="NCBIfam" id="NF002346">
    <property type="entry name" value="PRK01305.2-3"/>
    <property type="match status" value="1"/>
</dbReference>
<comment type="similarity">
    <text evidence="4">Belongs to the R-transferase family. Bpt subfamily.</text>
</comment>
<dbReference type="InterPro" id="IPR017138">
    <property type="entry name" value="Asp_Glu_LeuTrfase"/>
</dbReference>
<evidence type="ECO:0000259" key="7">
    <source>
        <dbReference type="Pfam" id="PF04377"/>
    </source>
</evidence>
<dbReference type="PIRSF" id="PIRSF037208">
    <property type="entry name" value="ATE_pro_prd"/>
    <property type="match status" value="1"/>
</dbReference>
<dbReference type="GO" id="GO:0071596">
    <property type="term" value="P:ubiquitin-dependent protein catabolic process via the N-end rule pathway"/>
    <property type="evidence" value="ECO:0007669"/>
    <property type="project" value="InterPro"/>
</dbReference>
<comment type="catalytic activity">
    <reaction evidence="4">
        <text>N-terminal L-aspartyl-[protein] + L-leucyl-tRNA(Leu) = N-terminal L-leucyl-L-aspartyl-[protein] + tRNA(Leu) + H(+)</text>
        <dbReference type="Rhea" id="RHEA:50420"/>
        <dbReference type="Rhea" id="RHEA-COMP:9613"/>
        <dbReference type="Rhea" id="RHEA-COMP:9622"/>
        <dbReference type="Rhea" id="RHEA-COMP:12669"/>
        <dbReference type="Rhea" id="RHEA-COMP:12674"/>
        <dbReference type="ChEBI" id="CHEBI:15378"/>
        <dbReference type="ChEBI" id="CHEBI:64720"/>
        <dbReference type="ChEBI" id="CHEBI:78442"/>
        <dbReference type="ChEBI" id="CHEBI:78494"/>
        <dbReference type="ChEBI" id="CHEBI:133042"/>
        <dbReference type="EC" id="2.3.2.29"/>
    </reaction>
</comment>
<evidence type="ECO:0000256" key="3">
    <source>
        <dbReference type="ARBA" id="ARBA00023315"/>
    </source>
</evidence>
<keyword evidence="5" id="KW-0472">Membrane</keyword>
<evidence type="ECO:0000256" key="4">
    <source>
        <dbReference type="HAMAP-Rule" id="MF_00689"/>
    </source>
</evidence>
<dbReference type="InterPro" id="IPR007472">
    <property type="entry name" value="N-end_Aminoacyl_Trfase_C"/>
</dbReference>
<dbReference type="NCBIfam" id="NF002341">
    <property type="entry name" value="PRK01305.1-1"/>
    <property type="match status" value="1"/>
</dbReference>
<dbReference type="Pfam" id="PF04376">
    <property type="entry name" value="ATE_N"/>
    <property type="match status" value="1"/>
</dbReference>
<feature type="domain" description="N-end aminoacyl transferase N-terminal" evidence="6">
    <location>
        <begin position="20"/>
        <end position="90"/>
    </location>
</feature>
<dbReference type="PANTHER" id="PTHR21367">
    <property type="entry name" value="ARGININE-TRNA-PROTEIN TRANSFERASE 1"/>
    <property type="match status" value="1"/>
</dbReference>
<feature type="domain" description="N-end rule aminoacyl transferase C-terminal" evidence="7">
    <location>
        <begin position="110"/>
        <end position="232"/>
    </location>
</feature>
<dbReference type="GO" id="GO:0005737">
    <property type="term" value="C:cytoplasm"/>
    <property type="evidence" value="ECO:0007669"/>
    <property type="project" value="UniProtKB-SubCell"/>
</dbReference>
<comment type="subcellular location">
    <subcellularLocation>
        <location evidence="4">Cytoplasm</location>
    </subcellularLocation>
</comment>
<dbReference type="EMBL" id="QPGB01000001">
    <property type="protein sequence ID" value="RCS59756.1"/>
    <property type="molecule type" value="Genomic_DNA"/>
</dbReference>
<keyword evidence="1 4" id="KW-0963">Cytoplasm</keyword>
<dbReference type="PANTHER" id="PTHR21367:SF1">
    <property type="entry name" value="ARGINYL-TRNA--PROTEIN TRANSFERASE 1"/>
    <property type="match status" value="1"/>
</dbReference>
<dbReference type="SUPFAM" id="SSF55729">
    <property type="entry name" value="Acyl-CoA N-acyltransferases (Nat)"/>
    <property type="match status" value="1"/>
</dbReference>
<dbReference type="InterPro" id="IPR016181">
    <property type="entry name" value="Acyl_CoA_acyltransferase"/>
</dbReference>
<feature type="transmembrane region" description="Helical" evidence="5">
    <location>
        <begin position="193"/>
        <end position="215"/>
    </location>
</feature>
<sequence>MTHPKAFKLAQIHFYATAPYPCSYLPDQQARSQVATPTHLIDTFVYTELVRNGFRRSGLYTYRPHCDGCRACLPVRIHSERFQPNRTQRRIWQRLQRLQVFEKTLHFDEEHFALYQHYQQTRHAGGGMDEDDREQYSQFLLNSRIDTRLIEFREPDGTLRMVSLVDVLEDGLSAVYTFFDTSNPKASYGTYNILWQIAAASALQLPYVYLGYWIAQSQKMAYKANFQPLEAYQEGQWIPLQSDNA</sequence>
<evidence type="ECO:0000313" key="9">
    <source>
        <dbReference type="Proteomes" id="UP000252357"/>
    </source>
</evidence>
<keyword evidence="5" id="KW-0812">Transmembrane</keyword>
<gene>
    <name evidence="4" type="primary">bpt</name>
    <name evidence="8" type="ORF">DU000_03360</name>
</gene>
<name>A0A368L803_9BURK</name>
<proteinExistence type="inferred from homology"/>
<comment type="caution">
    <text evidence="8">The sequence shown here is derived from an EMBL/GenBank/DDBJ whole genome shotgun (WGS) entry which is preliminary data.</text>
</comment>
<dbReference type="RefSeq" id="WP_114401904.1">
    <property type="nucleotide sequence ID" value="NZ_QPGB01000001.1"/>
</dbReference>
<dbReference type="NCBIfam" id="NF002342">
    <property type="entry name" value="PRK01305.1-3"/>
    <property type="match status" value="1"/>
</dbReference>
<dbReference type="GO" id="GO:0008914">
    <property type="term" value="F:leucyl-tRNA--protein transferase activity"/>
    <property type="evidence" value="ECO:0007669"/>
    <property type="project" value="UniProtKB-UniRule"/>
</dbReference>
<keyword evidence="3 4" id="KW-0012">Acyltransferase</keyword>
<keyword evidence="2 4" id="KW-0808">Transferase</keyword>
<comment type="catalytic activity">
    <reaction evidence="4">
        <text>N-terminal L-glutamyl-[protein] + L-leucyl-tRNA(Leu) = N-terminal L-leucyl-L-glutamyl-[protein] + tRNA(Leu) + H(+)</text>
        <dbReference type="Rhea" id="RHEA:50412"/>
        <dbReference type="Rhea" id="RHEA-COMP:9613"/>
        <dbReference type="Rhea" id="RHEA-COMP:9622"/>
        <dbReference type="Rhea" id="RHEA-COMP:12664"/>
        <dbReference type="Rhea" id="RHEA-COMP:12668"/>
        <dbReference type="ChEBI" id="CHEBI:15378"/>
        <dbReference type="ChEBI" id="CHEBI:64721"/>
        <dbReference type="ChEBI" id="CHEBI:78442"/>
        <dbReference type="ChEBI" id="CHEBI:78494"/>
        <dbReference type="ChEBI" id="CHEBI:133041"/>
        <dbReference type="EC" id="2.3.2.29"/>
    </reaction>
</comment>
<dbReference type="OrthoDB" id="9782022at2"/>